<organism evidence="2 3">
    <name type="scientific">Portunus trituberculatus</name>
    <name type="common">Swimming crab</name>
    <name type="synonym">Neptunus trituberculatus</name>
    <dbReference type="NCBI Taxonomy" id="210409"/>
    <lineage>
        <taxon>Eukaryota</taxon>
        <taxon>Metazoa</taxon>
        <taxon>Ecdysozoa</taxon>
        <taxon>Arthropoda</taxon>
        <taxon>Crustacea</taxon>
        <taxon>Multicrustacea</taxon>
        <taxon>Malacostraca</taxon>
        <taxon>Eumalacostraca</taxon>
        <taxon>Eucarida</taxon>
        <taxon>Decapoda</taxon>
        <taxon>Pleocyemata</taxon>
        <taxon>Brachyura</taxon>
        <taxon>Eubrachyura</taxon>
        <taxon>Portunoidea</taxon>
        <taxon>Portunidae</taxon>
        <taxon>Portuninae</taxon>
        <taxon>Portunus</taxon>
    </lineage>
</organism>
<feature type="compositionally biased region" description="Basic residues" evidence="1">
    <location>
        <begin position="1"/>
        <end position="10"/>
    </location>
</feature>
<proteinExistence type="predicted"/>
<keyword evidence="3" id="KW-1185">Reference proteome</keyword>
<accession>A0A5B7CGA8</accession>
<sequence>MEEWKKRRRKERQEDDTGGHLSHAFLPGQSTNLCFHSPVFLDPNSEAKPESTTKINKQPITVLNKSLVVYTPRSDCPALTITETKTPPHTPRPSPC</sequence>
<name>A0A5B7CGA8_PORTR</name>
<dbReference type="Proteomes" id="UP000324222">
    <property type="component" value="Unassembled WGS sequence"/>
</dbReference>
<comment type="caution">
    <text evidence="2">The sequence shown here is derived from an EMBL/GenBank/DDBJ whole genome shotgun (WGS) entry which is preliminary data.</text>
</comment>
<protein>
    <submittedName>
        <fullName evidence="2">Uncharacterized protein</fullName>
    </submittedName>
</protein>
<feature type="region of interest" description="Disordered" evidence="1">
    <location>
        <begin position="1"/>
        <end position="26"/>
    </location>
</feature>
<evidence type="ECO:0000256" key="1">
    <source>
        <dbReference type="SAM" id="MobiDB-lite"/>
    </source>
</evidence>
<gene>
    <name evidence="2" type="ORF">E2C01_001275</name>
</gene>
<evidence type="ECO:0000313" key="2">
    <source>
        <dbReference type="EMBL" id="MPC08682.1"/>
    </source>
</evidence>
<reference evidence="2 3" key="1">
    <citation type="submission" date="2019-05" db="EMBL/GenBank/DDBJ databases">
        <title>Another draft genome of Portunus trituberculatus and its Hox gene families provides insights of decapod evolution.</title>
        <authorList>
            <person name="Jeong J.-H."/>
            <person name="Song I."/>
            <person name="Kim S."/>
            <person name="Choi T."/>
            <person name="Kim D."/>
            <person name="Ryu S."/>
            <person name="Kim W."/>
        </authorList>
    </citation>
    <scope>NUCLEOTIDE SEQUENCE [LARGE SCALE GENOMIC DNA]</scope>
    <source>
        <tissue evidence="2">Muscle</tissue>
    </source>
</reference>
<evidence type="ECO:0000313" key="3">
    <source>
        <dbReference type="Proteomes" id="UP000324222"/>
    </source>
</evidence>
<dbReference type="EMBL" id="VSRR010000040">
    <property type="protein sequence ID" value="MPC08682.1"/>
    <property type="molecule type" value="Genomic_DNA"/>
</dbReference>
<dbReference type="AlphaFoldDB" id="A0A5B7CGA8"/>